<accession>A0ABV7HST1</accession>
<evidence type="ECO:0000256" key="1">
    <source>
        <dbReference type="ARBA" id="ARBA00001936"/>
    </source>
</evidence>
<name>A0ABV7HST1_9GAMM</name>
<dbReference type="PANTHER" id="PTHR21621">
    <property type="entry name" value="RIBOSOMAL PROTEIN S6 MODIFICATION PROTEIN"/>
    <property type="match status" value="1"/>
</dbReference>
<dbReference type="Pfam" id="PF02951">
    <property type="entry name" value="GSH-S_N"/>
    <property type="match status" value="1"/>
</dbReference>
<dbReference type="SUPFAM" id="SSF56059">
    <property type="entry name" value="Glutathione synthetase ATP-binding domain-like"/>
    <property type="match status" value="1"/>
</dbReference>
<dbReference type="Proteomes" id="UP001595548">
    <property type="component" value="Unassembled WGS sequence"/>
</dbReference>
<evidence type="ECO:0000256" key="8">
    <source>
        <dbReference type="ARBA" id="ARBA00022842"/>
    </source>
</evidence>
<evidence type="ECO:0000313" key="13">
    <source>
        <dbReference type="Proteomes" id="UP001595548"/>
    </source>
</evidence>
<comment type="catalytic activity">
    <reaction evidence="10">
        <text>gamma-L-glutamyl-L-cysteine + glycine + ATP = glutathione + ADP + phosphate + H(+)</text>
        <dbReference type="Rhea" id="RHEA:13557"/>
        <dbReference type="ChEBI" id="CHEBI:15378"/>
        <dbReference type="ChEBI" id="CHEBI:30616"/>
        <dbReference type="ChEBI" id="CHEBI:43474"/>
        <dbReference type="ChEBI" id="CHEBI:57305"/>
        <dbReference type="ChEBI" id="CHEBI:57925"/>
        <dbReference type="ChEBI" id="CHEBI:58173"/>
        <dbReference type="ChEBI" id="CHEBI:456216"/>
        <dbReference type="EC" id="6.3.2.3"/>
    </reaction>
</comment>
<keyword evidence="13" id="KW-1185">Reference proteome</keyword>
<dbReference type="EMBL" id="JBHRTL010000007">
    <property type="protein sequence ID" value="MFC3155803.1"/>
    <property type="molecule type" value="Genomic_DNA"/>
</dbReference>
<keyword evidence="7 10" id="KW-0067">ATP-binding</keyword>
<evidence type="ECO:0000259" key="11">
    <source>
        <dbReference type="PROSITE" id="PS50975"/>
    </source>
</evidence>
<evidence type="ECO:0000313" key="12">
    <source>
        <dbReference type="EMBL" id="MFC3155803.1"/>
    </source>
</evidence>
<dbReference type="GO" id="GO:0004363">
    <property type="term" value="F:glutathione synthase activity"/>
    <property type="evidence" value="ECO:0007669"/>
    <property type="project" value="UniProtKB-EC"/>
</dbReference>
<comment type="similarity">
    <text evidence="10">Belongs to the prokaryotic GSH synthase family.</text>
</comment>
<reference evidence="13" key="1">
    <citation type="journal article" date="2019" name="Int. J. Syst. Evol. Microbiol.">
        <title>The Global Catalogue of Microorganisms (GCM) 10K type strain sequencing project: providing services to taxonomists for standard genome sequencing and annotation.</title>
        <authorList>
            <consortium name="The Broad Institute Genomics Platform"/>
            <consortium name="The Broad Institute Genome Sequencing Center for Infectious Disease"/>
            <person name="Wu L."/>
            <person name="Ma J."/>
        </authorList>
    </citation>
    <scope>NUCLEOTIDE SEQUENCE [LARGE SCALE GENOMIC DNA]</scope>
    <source>
        <strain evidence="13">KCTC 52141</strain>
    </source>
</reference>
<dbReference type="PROSITE" id="PS50975">
    <property type="entry name" value="ATP_GRASP"/>
    <property type="match status" value="1"/>
</dbReference>
<dbReference type="PANTHER" id="PTHR21621:SF4">
    <property type="entry name" value="GLUTATHIONE SYNTHETASE"/>
    <property type="match status" value="1"/>
</dbReference>
<dbReference type="EC" id="6.3.2.3" evidence="10"/>
<dbReference type="RefSeq" id="WP_339617062.1">
    <property type="nucleotide sequence ID" value="NZ_AP031500.1"/>
</dbReference>
<keyword evidence="3 10" id="KW-0436">Ligase</keyword>
<dbReference type="Pfam" id="PF02955">
    <property type="entry name" value="GSH-S_ATP"/>
    <property type="match status" value="1"/>
</dbReference>
<evidence type="ECO:0000256" key="7">
    <source>
        <dbReference type="ARBA" id="ARBA00022840"/>
    </source>
</evidence>
<gene>
    <name evidence="10 12" type="primary">gshB</name>
    <name evidence="12" type="ORF">ACFOEB_11380</name>
</gene>
<dbReference type="Gene3D" id="3.40.50.20">
    <property type="match status" value="1"/>
</dbReference>
<keyword evidence="6 10" id="KW-0547">Nucleotide-binding</keyword>
<evidence type="ECO:0000256" key="10">
    <source>
        <dbReference type="HAMAP-Rule" id="MF_00162"/>
    </source>
</evidence>
<evidence type="ECO:0000256" key="9">
    <source>
        <dbReference type="ARBA" id="ARBA00023211"/>
    </source>
</evidence>
<dbReference type="InterPro" id="IPR013815">
    <property type="entry name" value="ATP_grasp_subdomain_1"/>
</dbReference>
<feature type="domain" description="ATP-grasp" evidence="11">
    <location>
        <begin position="126"/>
        <end position="311"/>
    </location>
</feature>
<evidence type="ECO:0000256" key="6">
    <source>
        <dbReference type="ARBA" id="ARBA00022741"/>
    </source>
</evidence>
<comment type="cofactor">
    <cofactor evidence="2">
        <name>Mg(2+)</name>
        <dbReference type="ChEBI" id="CHEBI:18420"/>
    </cofactor>
</comment>
<dbReference type="Gene3D" id="3.30.1490.20">
    <property type="entry name" value="ATP-grasp fold, A domain"/>
    <property type="match status" value="1"/>
</dbReference>
<dbReference type="SUPFAM" id="SSF52440">
    <property type="entry name" value="PreATP-grasp domain"/>
    <property type="match status" value="1"/>
</dbReference>
<comment type="cofactor">
    <cofactor evidence="1">
        <name>Mn(2+)</name>
        <dbReference type="ChEBI" id="CHEBI:29035"/>
    </cofactor>
</comment>
<dbReference type="InterPro" id="IPR004218">
    <property type="entry name" value="GSHS_ATP-bd"/>
</dbReference>
<comment type="pathway">
    <text evidence="10">Sulfur metabolism; glutathione biosynthesis; glutathione from L-cysteine and L-glutamate: step 2/2.</text>
</comment>
<keyword evidence="4 10" id="KW-0317">Glutathione biosynthesis</keyword>
<organism evidence="12 13">
    <name type="scientific">Gilvimarinus japonicus</name>
    <dbReference type="NCBI Taxonomy" id="1796469"/>
    <lineage>
        <taxon>Bacteria</taxon>
        <taxon>Pseudomonadati</taxon>
        <taxon>Pseudomonadota</taxon>
        <taxon>Gammaproteobacteria</taxon>
        <taxon>Cellvibrionales</taxon>
        <taxon>Cellvibrionaceae</taxon>
        <taxon>Gilvimarinus</taxon>
    </lineage>
</organism>
<dbReference type="InterPro" id="IPR004215">
    <property type="entry name" value="GSHS_N"/>
</dbReference>
<evidence type="ECO:0000256" key="2">
    <source>
        <dbReference type="ARBA" id="ARBA00001946"/>
    </source>
</evidence>
<evidence type="ECO:0000256" key="4">
    <source>
        <dbReference type="ARBA" id="ARBA00022684"/>
    </source>
</evidence>
<dbReference type="HAMAP" id="MF_00162">
    <property type="entry name" value="GSH_S"/>
    <property type="match status" value="1"/>
</dbReference>
<keyword evidence="8" id="KW-0460">Magnesium</keyword>
<dbReference type="NCBIfam" id="TIGR01380">
    <property type="entry name" value="glut_syn"/>
    <property type="match status" value="1"/>
</dbReference>
<protein>
    <recommendedName>
        <fullName evidence="10">Glutathione synthetase</fullName>
        <ecNumber evidence="10">6.3.2.3</ecNumber>
    </recommendedName>
    <alternativeName>
        <fullName evidence="10">GSH synthetase</fullName>
        <shortName evidence="10">GSH-S</shortName>
        <shortName evidence="10">GSHase</shortName>
    </alternativeName>
    <alternativeName>
        <fullName evidence="10">Glutathione synthase</fullName>
    </alternativeName>
</protein>
<sequence length="320" mass="36058">MSLTLGVVMDPIANITYYKDTTLALLLAAQERGWKLVYMEPEDLYLERETARGRTRSLKVYDDAEHWYELEPPSDIALGELDVILMRKDPPFDTNYIYSTYILEAAERQGALVANNPRSLRDCNEKMFATQFPQCCPPMIVSAHMDQLKNFHKEHRDVIFKPLDGMGGSSIFRCKQDDPNVGVILETLTGHGKQLTMAQKFIPEISNGDKRILVVAGEPVPYALARIPAEGETRGNLAAGGRGVAQPLTERDYWIVAQVSEQLQARGLYFVGLDVIGDYLTEINVTSPTCVREIDKAYDTRIGERLMLALEAELKRRKQS</sequence>
<dbReference type="InterPro" id="IPR016185">
    <property type="entry name" value="PreATP-grasp_dom_sf"/>
</dbReference>
<dbReference type="Gene3D" id="3.30.470.20">
    <property type="entry name" value="ATP-grasp fold, B domain"/>
    <property type="match status" value="1"/>
</dbReference>
<evidence type="ECO:0000256" key="3">
    <source>
        <dbReference type="ARBA" id="ARBA00022598"/>
    </source>
</evidence>
<comment type="caution">
    <text evidence="12">The sequence shown here is derived from an EMBL/GenBank/DDBJ whole genome shotgun (WGS) entry which is preliminary data.</text>
</comment>
<dbReference type="InterPro" id="IPR011761">
    <property type="entry name" value="ATP-grasp"/>
</dbReference>
<evidence type="ECO:0000256" key="5">
    <source>
        <dbReference type="ARBA" id="ARBA00022723"/>
    </source>
</evidence>
<keyword evidence="5" id="KW-0479">Metal-binding</keyword>
<dbReference type="InterPro" id="IPR006284">
    <property type="entry name" value="Glut_synth_pro"/>
</dbReference>
<keyword evidence="9" id="KW-0464">Manganese</keyword>
<proteinExistence type="inferred from homology"/>
<dbReference type="NCBIfam" id="NF003573">
    <property type="entry name" value="PRK05246.1"/>
    <property type="match status" value="1"/>
</dbReference>